<name>A0A4R5N7V6_9LACO</name>
<dbReference type="GO" id="GO:0035999">
    <property type="term" value="P:tetrahydrofolate interconversion"/>
    <property type="evidence" value="ECO:0007669"/>
    <property type="project" value="UniProtKB-UniPathway"/>
</dbReference>
<keyword evidence="4 8" id="KW-0285">Flavoprotein</keyword>
<comment type="catalytic activity">
    <reaction evidence="7">
        <text>(6S)-5-methyl-5,6,7,8-tetrahydrofolate + NAD(+) = (6R)-5,10-methylene-5,6,7,8-tetrahydrofolate + NADH + H(+)</text>
        <dbReference type="Rhea" id="RHEA:19821"/>
        <dbReference type="ChEBI" id="CHEBI:15378"/>
        <dbReference type="ChEBI" id="CHEBI:15636"/>
        <dbReference type="ChEBI" id="CHEBI:18608"/>
        <dbReference type="ChEBI" id="CHEBI:57540"/>
        <dbReference type="ChEBI" id="CHEBI:57945"/>
        <dbReference type="EC" id="1.5.1.54"/>
    </reaction>
    <physiologicalReaction direction="right-to-left" evidence="7">
        <dbReference type="Rhea" id="RHEA:19823"/>
    </physiologicalReaction>
</comment>
<dbReference type="GO" id="GO:0009086">
    <property type="term" value="P:methionine biosynthetic process"/>
    <property type="evidence" value="ECO:0007669"/>
    <property type="project" value="TreeGrafter"/>
</dbReference>
<dbReference type="Proteomes" id="UP000295681">
    <property type="component" value="Unassembled WGS sequence"/>
</dbReference>
<comment type="caution">
    <text evidence="9">The sequence shown here is derived from an EMBL/GenBank/DDBJ whole genome shotgun (WGS) entry which is preliminary data.</text>
</comment>
<dbReference type="InterPro" id="IPR003171">
    <property type="entry name" value="Mehydrof_redctse-like"/>
</dbReference>
<dbReference type="Gene3D" id="3.20.20.220">
    <property type="match status" value="1"/>
</dbReference>
<dbReference type="CDD" id="cd00537">
    <property type="entry name" value="MTHFR"/>
    <property type="match status" value="1"/>
</dbReference>
<evidence type="ECO:0000256" key="1">
    <source>
        <dbReference type="ARBA" id="ARBA00001974"/>
    </source>
</evidence>
<protein>
    <recommendedName>
        <fullName evidence="8">Methylenetetrahydrofolate reductase</fullName>
    </recommendedName>
</protein>
<organism evidence="9 10">
    <name type="scientific">Leuconostoc fallax</name>
    <dbReference type="NCBI Taxonomy" id="1251"/>
    <lineage>
        <taxon>Bacteria</taxon>
        <taxon>Bacillati</taxon>
        <taxon>Bacillota</taxon>
        <taxon>Bacilli</taxon>
        <taxon>Lactobacillales</taxon>
        <taxon>Lactobacillaceae</taxon>
        <taxon>Leuconostoc</taxon>
    </lineage>
</organism>
<evidence type="ECO:0000256" key="7">
    <source>
        <dbReference type="ARBA" id="ARBA00048628"/>
    </source>
</evidence>
<sequence>MKISAYYQLTTRPLISVELSPQSNSQNHMSASMVLSALDLNQLPIDYVSITNHMGTSDDGVAQLAHHIQMQYHMPVLQHLPAVGQTPHTLPDQLSHLVQQGIQNLLVIRGDGEAESGSFTSSVALIETIKATHDICVGAAIHPQHILDNPKKGLENVEAKIAAGTDFFISQMFFDNRDFLRVVELLRQHDIQVPIVAGIMPITNAEQLKWVPKMTGQPVPDQLMTLMSKHQSASQLEMAGIDYAAQQIKALIAHDVDGIHIFSMNQANHLQKLLTAIV</sequence>
<dbReference type="Pfam" id="PF02219">
    <property type="entry name" value="MTHFR"/>
    <property type="match status" value="1"/>
</dbReference>
<dbReference type="GO" id="GO:0106312">
    <property type="term" value="F:methylenetetrahydrofolate reductase (NADH) activity"/>
    <property type="evidence" value="ECO:0007669"/>
    <property type="project" value="UniProtKB-EC"/>
</dbReference>
<evidence type="ECO:0000313" key="10">
    <source>
        <dbReference type="Proteomes" id="UP000295681"/>
    </source>
</evidence>
<accession>A0A4R5N7V6</accession>
<dbReference type="InterPro" id="IPR029041">
    <property type="entry name" value="FAD-linked_oxidoreductase-like"/>
</dbReference>
<keyword evidence="10" id="KW-1185">Reference proteome</keyword>
<dbReference type="GO" id="GO:0071949">
    <property type="term" value="F:FAD binding"/>
    <property type="evidence" value="ECO:0007669"/>
    <property type="project" value="TreeGrafter"/>
</dbReference>
<evidence type="ECO:0000256" key="6">
    <source>
        <dbReference type="ARBA" id="ARBA00023002"/>
    </source>
</evidence>
<keyword evidence="5 8" id="KW-0274">FAD</keyword>
<proteinExistence type="inferred from homology"/>
<dbReference type="EMBL" id="PUFI01000014">
    <property type="protein sequence ID" value="TDG67989.1"/>
    <property type="molecule type" value="Genomic_DNA"/>
</dbReference>
<evidence type="ECO:0000256" key="4">
    <source>
        <dbReference type="ARBA" id="ARBA00022630"/>
    </source>
</evidence>
<reference evidence="9 10" key="1">
    <citation type="journal article" date="2019" name="Appl. Microbiol. Biotechnol.">
        <title>Uncovering carbohydrate metabolism through a genotype-phenotype association study of 56 lactic acid bacteria genomes.</title>
        <authorList>
            <person name="Buron-Moles G."/>
            <person name="Chailyan A."/>
            <person name="Dolejs I."/>
            <person name="Forster J."/>
            <person name="Miks M.H."/>
        </authorList>
    </citation>
    <scope>NUCLEOTIDE SEQUENCE [LARGE SCALE GENOMIC DNA]</scope>
    <source>
        <strain evidence="9 10">ATCC 700006</strain>
    </source>
</reference>
<dbReference type="UniPathway" id="UPA00193"/>
<dbReference type="GO" id="GO:0005829">
    <property type="term" value="C:cytosol"/>
    <property type="evidence" value="ECO:0007669"/>
    <property type="project" value="TreeGrafter"/>
</dbReference>
<dbReference type="STRING" id="907931.GCA_000165675_01069"/>
<dbReference type="AlphaFoldDB" id="A0A4R5N7V6"/>
<dbReference type="PANTHER" id="PTHR45754">
    <property type="entry name" value="METHYLENETETRAHYDROFOLATE REDUCTASE"/>
    <property type="match status" value="1"/>
</dbReference>
<dbReference type="PANTHER" id="PTHR45754:SF3">
    <property type="entry name" value="METHYLENETETRAHYDROFOLATE REDUCTASE (NADPH)"/>
    <property type="match status" value="1"/>
</dbReference>
<dbReference type="SUPFAM" id="SSF51730">
    <property type="entry name" value="FAD-linked oxidoreductase"/>
    <property type="match status" value="1"/>
</dbReference>
<evidence type="ECO:0000313" key="9">
    <source>
        <dbReference type="EMBL" id="TDG67989.1"/>
    </source>
</evidence>
<evidence type="ECO:0000256" key="2">
    <source>
        <dbReference type="ARBA" id="ARBA00004777"/>
    </source>
</evidence>
<comment type="pathway">
    <text evidence="2 8">One-carbon metabolism; tetrahydrofolate interconversion.</text>
</comment>
<evidence type="ECO:0000256" key="5">
    <source>
        <dbReference type="ARBA" id="ARBA00022827"/>
    </source>
</evidence>
<comment type="cofactor">
    <cofactor evidence="1 8">
        <name>FAD</name>
        <dbReference type="ChEBI" id="CHEBI:57692"/>
    </cofactor>
</comment>
<evidence type="ECO:0000256" key="3">
    <source>
        <dbReference type="ARBA" id="ARBA00006743"/>
    </source>
</evidence>
<gene>
    <name evidence="9" type="ORF">C5L23_000295</name>
</gene>
<dbReference type="RefSeq" id="WP_081458718.1">
    <property type="nucleotide sequence ID" value="NZ_JAGYGP010000001.1"/>
</dbReference>
<comment type="similarity">
    <text evidence="3 8">Belongs to the methylenetetrahydrofolate reductase family.</text>
</comment>
<evidence type="ECO:0000256" key="8">
    <source>
        <dbReference type="RuleBase" id="RU003862"/>
    </source>
</evidence>
<keyword evidence="6 8" id="KW-0560">Oxidoreductase</keyword>